<feature type="region of interest" description="Disordered" evidence="1">
    <location>
        <begin position="96"/>
        <end position="141"/>
    </location>
</feature>
<feature type="region of interest" description="Disordered" evidence="1">
    <location>
        <begin position="1"/>
        <end position="30"/>
    </location>
</feature>
<proteinExistence type="predicted"/>
<protein>
    <submittedName>
        <fullName evidence="3">DUF3426 domain-containing protein</fullName>
    </submittedName>
</protein>
<comment type="caution">
    <text evidence="3">The sequence shown here is derived from an EMBL/GenBank/DDBJ whole genome shotgun (WGS) entry which is preliminary data.</text>
</comment>
<dbReference type="Pfam" id="PF11906">
    <property type="entry name" value="DUF3426"/>
    <property type="match status" value="1"/>
</dbReference>
<reference evidence="3" key="1">
    <citation type="journal article" date="2020" name="mSystems">
        <title>Genome- and Community-Level Interaction Insights into Carbon Utilization and Element Cycling Functions of Hydrothermarchaeota in Hydrothermal Sediment.</title>
        <authorList>
            <person name="Zhou Z."/>
            <person name="Liu Y."/>
            <person name="Xu W."/>
            <person name="Pan J."/>
            <person name="Luo Z.H."/>
            <person name="Li M."/>
        </authorList>
    </citation>
    <scope>NUCLEOTIDE SEQUENCE [LARGE SCALE GENOMIC DNA]</scope>
    <source>
        <strain evidence="3">SpSt-477</strain>
    </source>
</reference>
<feature type="transmembrane region" description="Helical" evidence="2">
    <location>
        <begin position="188"/>
        <end position="208"/>
    </location>
</feature>
<feature type="region of interest" description="Disordered" evidence="1">
    <location>
        <begin position="160"/>
        <end position="180"/>
    </location>
</feature>
<feature type="compositionally biased region" description="Basic and acidic residues" evidence="1">
    <location>
        <begin position="164"/>
        <end position="180"/>
    </location>
</feature>
<dbReference type="InterPro" id="IPR021834">
    <property type="entry name" value="DUF3426"/>
</dbReference>
<organism evidence="3">
    <name type="scientific">Desulfatirhabdium butyrativorans</name>
    <dbReference type="NCBI Taxonomy" id="340467"/>
    <lineage>
        <taxon>Bacteria</taxon>
        <taxon>Pseudomonadati</taxon>
        <taxon>Thermodesulfobacteriota</taxon>
        <taxon>Desulfobacteria</taxon>
        <taxon>Desulfobacterales</taxon>
        <taxon>Desulfatirhabdiaceae</taxon>
        <taxon>Desulfatirhabdium</taxon>
    </lineage>
</organism>
<keyword evidence="2" id="KW-0472">Membrane</keyword>
<sequence>MTLDDLDSLVSAPPPQEEARQPDHIETAEPSTFVEEIYVEDLPTTGAVVEQMPSSSLGQDQAVFNKDASDRISFDDIEALDLDEIEKLIEKNQMGLVSGERSGERSRETAASLEPLTKSGRPVDPKSLKDPSTGVSDAGLPHQQDAFTETAILDPSTLSVGSHLSEEGKTEDHGRADARPKKSVNRTLIALLCLVVLVGGGYFAMTFFPNIHIPFLSSQPHEPEDLAGNRKIRIYDVNSKFMDTAGAGRLFVITGKIRNDYAEVRGLVSVKGKLYDVAKKEVQSQTVFCGNVLSDEDLHAMPVDAIQKALSHRLGKDRVNARIEPGGSVPFMMVFSQLPDQLDEFSLEVIGSAKIS</sequence>
<feature type="compositionally biased region" description="Basic and acidic residues" evidence="1">
    <location>
        <begin position="17"/>
        <end position="27"/>
    </location>
</feature>
<name>A0A7C4ML57_9BACT</name>
<evidence type="ECO:0000313" key="3">
    <source>
        <dbReference type="EMBL" id="HGU32030.1"/>
    </source>
</evidence>
<gene>
    <name evidence="3" type="ORF">ENS29_04140</name>
</gene>
<accession>A0A7C4ML57</accession>
<dbReference type="EMBL" id="DSUH01000090">
    <property type="protein sequence ID" value="HGU32030.1"/>
    <property type="molecule type" value="Genomic_DNA"/>
</dbReference>
<keyword evidence="2" id="KW-0812">Transmembrane</keyword>
<dbReference type="AlphaFoldDB" id="A0A7C4ML57"/>
<keyword evidence="2" id="KW-1133">Transmembrane helix</keyword>
<evidence type="ECO:0000256" key="2">
    <source>
        <dbReference type="SAM" id="Phobius"/>
    </source>
</evidence>
<evidence type="ECO:0000256" key="1">
    <source>
        <dbReference type="SAM" id="MobiDB-lite"/>
    </source>
</evidence>